<sequence length="341" mass="36213">MPERSRGPSRGRARLRRRLVQVSEYVGREGLGPLPLLLLALALACALGAGCDSGPRSDSAPPGAVANAGAPTLANAFRRRGKARLRVGVHTWELSSRVDQDYAAIAQAFEQALGAIGQPSAVDIEPFAVYGELTEALLAGRIDVARLESATYLEVRERGQLPLLALEQPAMATPRRAVVVTAADSAIASLADARGHSFAFGDQRTAVGRYLPQAALREAGVEAEALSRSRYMRRPDKIAAAVRLGEYDLGVLSYALYRREARAGTLRVVATIDDAPQPWVARRGLEPSLLRGLADALQAMDASRSLRSLGIVGFTAPDASVYEPVRAAKRAAAAFGPGTAR</sequence>
<dbReference type="STRING" id="502025.Hoch_3402"/>
<gene>
    <name evidence="1" type="ordered locus">Hoch_3402</name>
</gene>
<dbReference type="OrthoDB" id="5318791at2"/>
<dbReference type="PANTHER" id="PTHR35841">
    <property type="entry name" value="PHOSPHONATES-BINDING PERIPLASMIC PROTEIN"/>
    <property type="match status" value="1"/>
</dbReference>
<keyword evidence="2" id="KW-1185">Reference proteome</keyword>
<organism evidence="1 2">
    <name type="scientific">Haliangium ochraceum (strain DSM 14365 / JCM 11303 / SMP-2)</name>
    <dbReference type="NCBI Taxonomy" id="502025"/>
    <lineage>
        <taxon>Bacteria</taxon>
        <taxon>Pseudomonadati</taxon>
        <taxon>Myxococcota</taxon>
        <taxon>Polyangia</taxon>
        <taxon>Haliangiales</taxon>
        <taxon>Kofleriaceae</taxon>
        <taxon>Haliangium</taxon>
    </lineage>
</organism>
<dbReference type="KEGG" id="hoh:Hoch_3402"/>
<dbReference type="HOGENOM" id="CLU_813220_0_0_7"/>
<proteinExistence type="predicted"/>
<dbReference type="Proteomes" id="UP000001880">
    <property type="component" value="Chromosome"/>
</dbReference>
<dbReference type="Pfam" id="PF12974">
    <property type="entry name" value="Phosphonate-bd"/>
    <property type="match status" value="1"/>
</dbReference>
<dbReference type="RefSeq" id="WP_012828504.1">
    <property type="nucleotide sequence ID" value="NC_013440.1"/>
</dbReference>
<evidence type="ECO:0000313" key="2">
    <source>
        <dbReference type="Proteomes" id="UP000001880"/>
    </source>
</evidence>
<protein>
    <submittedName>
        <fullName evidence="1">ABC-type phosphate/phosphonate transport system periplasmic component-like protein</fullName>
    </submittedName>
</protein>
<name>D0LV63_HALO1</name>
<evidence type="ECO:0000313" key="1">
    <source>
        <dbReference type="EMBL" id="ACY15904.1"/>
    </source>
</evidence>
<dbReference type="eggNOG" id="COG3221">
    <property type="taxonomic scope" value="Bacteria"/>
</dbReference>
<dbReference type="SUPFAM" id="SSF53850">
    <property type="entry name" value="Periplasmic binding protein-like II"/>
    <property type="match status" value="1"/>
</dbReference>
<dbReference type="Gene3D" id="3.40.190.10">
    <property type="entry name" value="Periplasmic binding protein-like II"/>
    <property type="match status" value="2"/>
</dbReference>
<dbReference type="EMBL" id="CP001804">
    <property type="protein sequence ID" value="ACY15904.1"/>
    <property type="molecule type" value="Genomic_DNA"/>
</dbReference>
<dbReference type="AlphaFoldDB" id="D0LV63"/>
<reference evidence="1 2" key="1">
    <citation type="journal article" date="2010" name="Stand. Genomic Sci.">
        <title>Complete genome sequence of Haliangium ochraceum type strain (SMP-2).</title>
        <authorList>
            <consortium name="US DOE Joint Genome Institute (JGI-PGF)"/>
            <person name="Ivanova N."/>
            <person name="Daum C."/>
            <person name="Lang E."/>
            <person name="Abt B."/>
            <person name="Kopitz M."/>
            <person name="Saunders E."/>
            <person name="Lapidus A."/>
            <person name="Lucas S."/>
            <person name="Glavina Del Rio T."/>
            <person name="Nolan M."/>
            <person name="Tice H."/>
            <person name="Copeland A."/>
            <person name="Cheng J.F."/>
            <person name="Chen F."/>
            <person name="Bruce D."/>
            <person name="Goodwin L."/>
            <person name="Pitluck S."/>
            <person name="Mavromatis K."/>
            <person name="Pati A."/>
            <person name="Mikhailova N."/>
            <person name="Chen A."/>
            <person name="Palaniappan K."/>
            <person name="Land M."/>
            <person name="Hauser L."/>
            <person name="Chang Y.J."/>
            <person name="Jeffries C.D."/>
            <person name="Detter J.C."/>
            <person name="Brettin T."/>
            <person name="Rohde M."/>
            <person name="Goker M."/>
            <person name="Bristow J."/>
            <person name="Markowitz V."/>
            <person name="Eisen J.A."/>
            <person name="Hugenholtz P."/>
            <person name="Kyrpides N.C."/>
            <person name="Klenk H.P."/>
        </authorList>
    </citation>
    <scope>NUCLEOTIDE SEQUENCE [LARGE SCALE GENOMIC DNA]</scope>
    <source>
        <strain evidence="2">DSM 14365 / CIP 107738 / JCM 11303 / AJ 13395 / SMP-2</strain>
    </source>
</reference>
<accession>D0LV63</accession>
<dbReference type="PANTHER" id="PTHR35841:SF1">
    <property type="entry name" value="PHOSPHONATES-BINDING PERIPLASMIC PROTEIN"/>
    <property type="match status" value="1"/>
</dbReference>